<dbReference type="Pfam" id="PF13193">
    <property type="entry name" value="AMP-binding_C"/>
    <property type="match status" value="1"/>
</dbReference>
<feature type="compositionally biased region" description="Basic residues" evidence="3">
    <location>
        <begin position="1396"/>
        <end position="1407"/>
    </location>
</feature>
<feature type="transmembrane region" description="Helical" evidence="4">
    <location>
        <begin position="1187"/>
        <end position="1206"/>
    </location>
</feature>
<dbReference type="InterPro" id="IPR000873">
    <property type="entry name" value="AMP-dep_synth/lig_dom"/>
</dbReference>
<keyword evidence="1" id="KW-0596">Phosphopantetheine</keyword>
<keyword evidence="2" id="KW-0597">Phosphoprotein</keyword>
<evidence type="ECO:0000313" key="7">
    <source>
        <dbReference type="Proteomes" id="UP001299970"/>
    </source>
</evidence>
<feature type="region of interest" description="Disordered" evidence="3">
    <location>
        <begin position="1395"/>
        <end position="1456"/>
    </location>
</feature>
<dbReference type="Proteomes" id="UP001299970">
    <property type="component" value="Unassembled WGS sequence"/>
</dbReference>
<dbReference type="InterPro" id="IPR020845">
    <property type="entry name" value="AMP-binding_CS"/>
</dbReference>
<dbReference type="InterPro" id="IPR036736">
    <property type="entry name" value="ACP-like_sf"/>
</dbReference>
<evidence type="ECO:0000256" key="4">
    <source>
        <dbReference type="SAM" id="Phobius"/>
    </source>
</evidence>
<evidence type="ECO:0000256" key="1">
    <source>
        <dbReference type="ARBA" id="ARBA00022450"/>
    </source>
</evidence>
<gene>
    <name evidence="6" type="ORF">MMF94_28760</name>
</gene>
<dbReference type="SUPFAM" id="SSF56801">
    <property type="entry name" value="Acetyl-CoA synthetase-like"/>
    <property type="match status" value="1"/>
</dbReference>
<dbReference type="Pfam" id="PF00550">
    <property type="entry name" value="PP-binding"/>
    <property type="match status" value="1"/>
</dbReference>
<dbReference type="InterPro" id="IPR010071">
    <property type="entry name" value="AA_adenyl_dom"/>
</dbReference>
<dbReference type="EMBL" id="JAKXMK010000028">
    <property type="protein sequence ID" value="MCH6169713.1"/>
    <property type="molecule type" value="Genomic_DNA"/>
</dbReference>
<feature type="transmembrane region" description="Helical" evidence="4">
    <location>
        <begin position="647"/>
        <end position="673"/>
    </location>
</feature>
<dbReference type="PANTHER" id="PTHR45527:SF1">
    <property type="entry name" value="FATTY ACID SYNTHASE"/>
    <property type="match status" value="1"/>
</dbReference>
<dbReference type="InterPro" id="IPR012728">
    <property type="entry name" value="Pls/PosA_C"/>
</dbReference>
<dbReference type="InterPro" id="IPR011004">
    <property type="entry name" value="Trimer_LpxA-like_sf"/>
</dbReference>
<dbReference type="CDD" id="cd05930">
    <property type="entry name" value="A_NRPS"/>
    <property type="match status" value="1"/>
</dbReference>
<dbReference type="PROSITE" id="PS00012">
    <property type="entry name" value="PHOSPHOPANTETHEINE"/>
    <property type="match status" value="1"/>
</dbReference>
<dbReference type="Gene3D" id="2.160.10.10">
    <property type="entry name" value="Hexapeptide repeat proteins"/>
    <property type="match status" value="2"/>
</dbReference>
<reference evidence="6 7" key="1">
    <citation type="submission" date="2022-03" db="EMBL/GenBank/DDBJ databases">
        <title>Pseudonocardia alaer sp. nov., a novel actinomycete isolated from reed forest soil.</title>
        <authorList>
            <person name="Wang L."/>
        </authorList>
    </citation>
    <scope>NUCLEOTIDE SEQUENCE [LARGE SCALE GENOMIC DNA]</scope>
    <source>
        <strain evidence="6 7">Y-16303</strain>
    </source>
</reference>
<dbReference type="Gene3D" id="3.30.300.30">
    <property type="match status" value="1"/>
</dbReference>
<organism evidence="6 7">
    <name type="scientific">Pseudonocardia alaniniphila</name>
    <dbReference type="NCBI Taxonomy" id="75291"/>
    <lineage>
        <taxon>Bacteria</taxon>
        <taxon>Bacillati</taxon>
        <taxon>Actinomycetota</taxon>
        <taxon>Actinomycetes</taxon>
        <taxon>Pseudonocardiales</taxon>
        <taxon>Pseudonocardiaceae</taxon>
        <taxon>Pseudonocardia</taxon>
    </lineage>
</organism>
<dbReference type="InterPro" id="IPR009081">
    <property type="entry name" value="PP-bd_ACP"/>
</dbReference>
<dbReference type="InterPro" id="IPR001451">
    <property type="entry name" value="Hexapep"/>
</dbReference>
<dbReference type="Pfam" id="PF14602">
    <property type="entry name" value="Hexapep_2"/>
    <property type="match status" value="1"/>
</dbReference>
<dbReference type="InterPro" id="IPR042099">
    <property type="entry name" value="ANL_N_sf"/>
</dbReference>
<dbReference type="Gene3D" id="1.10.1200.10">
    <property type="entry name" value="ACP-like"/>
    <property type="match status" value="1"/>
</dbReference>
<sequence length="1456" mass="158653">MSTGFDQGTRPVGEFGRLADLVLSSDDADQSVRWTPGERLHHLFEQRCDSFRAEGDPGHLAVAGRDLAVTYPELDARANRMARFLRSQGVGPGSRVGLVFDEPLQSYTAILAVLKINAAYVPLDPVFPADRIAYIVGDAGVTVVLTLSHLRERVGEPGAAVVCVDEVQEQVDAQDPSRLSAVEQGTPVEDLCYIIYTSGTTGRPKGVAIEHASICNFVRVAAEVYGVVPEDRMYQGMTIAFDFSVEEIWISLVVGATLVPKRGGSLLGEDLADFLREERVTAMCCVPTLLATMDDDLPDLRFLLVSGEACPQDLVTRWHRPGRRFLNVYGPTEATVTATWTTLEPDRPVTIGVPLPTYSVVILDENDQRPLPPGQLGEIGIAGIGLSAGYVGRNDLTAKAFIPDVIGIPNNTSGLIYRSGDLGRITEDGLVECLGRIDTQVKVRGYRIELTEIESLLLQLPEIAQAVVDTYEPAPGVVELVAYYTLRRPGQPADIDSVHDELRRRLPSYMVPAYFEQLEHIPMLPSDKADRKNLPAPQGPRYTAAQGEIVEAEGEVETLLAGTVAEMLSLDRVSVESNLFEDLGMNSLLIAQMSAKLRVHEQLPPIAMKDVYLNPTVRALSATLQDAAPRQASAEPRTIRRAGTVPYLLTGVAQTAVYLGFAYLVAFAGVTAYGWLSDATGILDIYLRSVALGGAVFLVLTLLPVVAKWVLIGRWKASVIPIWGLRYLRFWIVRQLLRISPALAFVGSPLYLVYLRMLGTKVGKGAVVLSTALPVCSDLITIGAGAVVRKDSYFSGYHAESGWIRTGRVDIGANALIGEATVLEIDTAVGDGAQLGHTSALRIGQKVPAGKRYHGSPAQETTADYRRMESQGGNGLRRFTYGATQLLAMLLIWAPLATGLIFVLLPSVFPAVNTASAVQAVVDGTDRSVFAQPRFYVDYFLVSGALLFGVMLLGLLAAAIVPRVLRRIVPPDTAHPLYGFRYTAHRALRRLTNIPFFTNLLGDSSFIIRYLQLLGYDLSTVQQTGSNFGLMEKHESPFLSHVGTGTLVSDGLSLANADYSNTSFMVSRVSLGANSFIGNAVTYPAGGRTGDNILLATKAMIPVDGPVREGVGLLGSPPFEIPRSVQRDVDLEWYRSPEELPARLARKNRSNAITIAMFLLQRWLQWFGVVLIGLLSTYFYSDIGVSSYALGIIAALVFTTLFSVLAERASIGFRRLSPQFCSIYQPYFWRHERLWKLSGTGYLQIFNGTPFKSIVWRMLGVRVGKKLFDDGAGIPEKTLVTIGDYCTLGAQATIQCHSLEDGSFKSGYTVIGNGSTVGANAWVHYGVTMGERVVVDADSFLMKGEEPVADSRWRGNPAREVAEGDAPVVSPTVRRLVRKLDREAREAARLAAWQARHGRHAKARKTGPARCTVTRAPSGSAAAHAELPRTRRPEAPGAESGTPETRTITHWRRRRS</sequence>
<evidence type="ECO:0000313" key="6">
    <source>
        <dbReference type="EMBL" id="MCH6169713.1"/>
    </source>
</evidence>
<keyword evidence="4" id="KW-0812">Transmembrane</keyword>
<evidence type="ECO:0000256" key="2">
    <source>
        <dbReference type="ARBA" id="ARBA00022553"/>
    </source>
</evidence>
<feature type="domain" description="Carrier" evidence="5">
    <location>
        <begin position="551"/>
        <end position="628"/>
    </location>
</feature>
<name>A0ABS9TMH4_9PSEU</name>
<dbReference type="InterPro" id="IPR025110">
    <property type="entry name" value="AMP-bd_C"/>
</dbReference>
<keyword evidence="7" id="KW-1185">Reference proteome</keyword>
<evidence type="ECO:0000259" key="5">
    <source>
        <dbReference type="PROSITE" id="PS50075"/>
    </source>
</evidence>
<dbReference type="PANTHER" id="PTHR45527">
    <property type="entry name" value="NONRIBOSOMAL PEPTIDE SYNTHETASE"/>
    <property type="match status" value="1"/>
</dbReference>
<feature type="transmembrane region" description="Helical" evidence="4">
    <location>
        <begin position="736"/>
        <end position="754"/>
    </location>
</feature>
<keyword evidence="4" id="KW-0472">Membrane</keyword>
<keyword evidence="4" id="KW-1133">Transmembrane helix</keyword>
<dbReference type="PROSITE" id="PS50075">
    <property type="entry name" value="CARRIER"/>
    <property type="match status" value="1"/>
</dbReference>
<dbReference type="Gene3D" id="3.40.50.12780">
    <property type="entry name" value="N-terminal domain of ligase-like"/>
    <property type="match status" value="1"/>
</dbReference>
<dbReference type="RefSeq" id="WP_241040358.1">
    <property type="nucleotide sequence ID" value="NZ_BAAAJF010000014.1"/>
</dbReference>
<dbReference type="NCBIfam" id="TIGR01733">
    <property type="entry name" value="AA-adenyl-dom"/>
    <property type="match status" value="1"/>
</dbReference>
<comment type="caution">
    <text evidence="6">The sequence shown here is derived from an EMBL/GenBank/DDBJ whole genome shotgun (WGS) entry which is preliminary data.</text>
</comment>
<dbReference type="SUPFAM" id="SSF47336">
    <property type="entry name" value="ACP-like"/>
    <property type="match status" value="1"/>
</dbReference>
<protein>
    <submittedName>
        <fullName evidence="6">Amino acid adenylation domain-containing protein</fullName>
    </submittedName>
</protein>
<dbReference type="InterPro" id="IPR006162">
    <property type="entry name" value="Ppantetheine_attach_site"/>
</dbReference>
<dbReference type="InterPro" id="IPR045851">
    <property type="entry name" value="AMP-bd_C_sf"/>
</dbReference>
<dbReference type="SUPFAM" id="SSF51161">
    <property type="entry name" value="Trimeric LpxA-like enzymes"/>
    <property type="match status" value="2"/>
</dbReference>
<feature type="transmembrane region" description="Helical" evidence="4">
    <location>
        <begin position="886"/>
        <end position="909"/>
    </location>
</feature>
<evidence type="ECO:0000256" key="3">
    <source>
        <dbReference type="SAM" id="MobiDB-lite"/>
    </source>
</evidence>
<feature type="transmembrane region" description="Helical" evidence="4">
    <location>
        <begin position="939"/>
        <end position="961"/>
    </location>
</feature>
<dbReference type="PROSITE" id="PS00455">
    <property type="entry name" value="AMP_BINDING"/>
    <property type="match status" value="1"/>
</dbReference>
<proteinExistence type="predicted"/>
<feature type="transmembrane region" description="Helical" evidence="4">
    <location>
        <begin position="1163"/>
        <end position="1181"/>
    </location>
</feature>
<dbReference type="Pfam" id="PF00501">
    <property type="entry name" value="AMP-binding"/>
    <property type="match status" value="1"/>
</dbReference>
<feature type="transmembrane region" description="Helical" evidence="4">
    <location>
        <begin position="685"/>
        <end position="706"/>
    </location>
</feature>
<dbReference type="NCBIfam" id="TIGR02353">
    <property type="entry name" value="NRPS_term_dom"/>
    <property type="match status" value="1"/>
</dbReference>
<accession>A0ABS9TMH4</accession>